<organism evidence="2 3">
    <name type="scientific">Neurospora tetrasperma (strain FGSC 2508 / ATCC MYA-4615 / P0657)</name>
    <dbReference type="NCBI Taxonomy" id="510951"/>
    <lineage>
        <taxon>Eukaryota</taxon>
        <taxon>Fungi</taxon>
        <taxon>Dikarya</taxon>
        <taxon>Ascomycota</taxon>
        <taxon>Pezizomycotina</taxon>
        <taxon>Sordariomycetes</taxon>
        <taxon>Sordariomycetidae</taxon>
        <taxon>Sordariales</taxon>
        <taxon>Sordariaceae</taxon>
        <taxon>Neurospora</taxon>
    </lineage>
</organism>
<dbReference type="PANTHER" id="PTHR40781:SF1">
    <property type="match status" value="1"/>
</dbReference>
<dbReference type="KEGG" id="nte:NEUTE1DRAFT49755"/>
<feature type="non-terminal residue" evidence="2">
    <location>
        <position position="1"/>
    </location>
</feature>
<keyword evidence="3" id="KW-1185">Reference proteome</keyword>
<dbReference type="EMBL" id="GL891307">
    <property type="protein sequence ID" value="EGO54845.1"/>
    <property type="molecule type" value="Genomic_DNA"/>
</dbReference>
<evidence type="ECO:0000259" key="1">
    <source>
        <dbReference type="Pfam" id="PF24494"/>
    </source>
</evidence>
<dbReference type="OrthoDB" id="88561at2759"/>
<proteinExistence type="predicted"/>
<accession>F8MVZ7</accession>
<dbReference type="PANTHER" id="PTHR40781">
    <property type="match status" value="1"/>
</dbReference>
<evidence type="ECO:0000313" key="3">
    <source>
        <dbReference type="Proteomes" id="UP000008065"/>
    </source>
</evidence>
<protein>
    <recommendedName>
        <fullName evidence="1">DUF7587 domain-containing protein</fullName>
    </recommendedName>
</protein>
<reference evidence="3" key="1">
    <citation type="journal article" date="2011" name="Genetics">
        <title>Massive changes in genome architecture accompany the transition to self-fertility in the filamentous fungus Neurospora tetrasperma.</title>
        <authorList>
            <person name="Ellison C.E."/>
            <person name="Stajich J.E."/>
            <person name="Jacobson D.J."/>
            <person name="Natvig D.O."/>
            <person name="Lapidus A."/>
            <person name="Foster B."/>
            <person name="Aerts A."/>
            <person name="Riley R."/>
            <person name="Lindquist E.A."/>
            <person name="Grigoriev I.V."/>
            <person name="Taylor J.W."/>
        </authorList>
    </citation>
    <scope>NUCLEOTIDE SEQUENCE [LARGE SCALE GENOMIC DNA]</scope>
    <source>
        <strain evidence="3">FGSC 2508 / P0657</strain>
    </source>
</reference>
<dbReference type="VEuPathDB" id="FungiDB:NEUTE1DRAFT_49755"/>
<dbReference type="RefSeq" id="XP_009853881.1">
    <property type="nucleotide sequence ID" value="XM_009855579.1"/>
</dbReference>
<dbReference type="Proteomes" id="UP000008065">
    <property type="component" value="Unassembled WGS sequence"/>
</dbReference>
<sequence length="251" mass="28769">HWVAHDQEDPQLPEFLFHIQHADSQATYSDSEISIKAADTAFGLSSVSDASELLGHAIRRQDWTNRRPSRFISTFEDAEQARQWGYLRNGPVYMYIINPRLLPRSAGKCVFWLSNSPYEYLILDQIPRDAIVASEKIRPRTCIKLITSSFVPGLASQLITNHVNWACRVPSCLISTFGSFDHAYNWGMQRHRPVTIHQIDTNQMHPQEPIFRACHFTPNCFDSEYLFLHDIAGYSITRRYSLPGSTPSNGR</sequence>
<dbReference type="SUPFAM" id="SSF56399">
    <property type="entry name" value="ADP-ribosylation"/>
    <property type="match status" value="1"/>
</dbReference>
<name>F8MVZ7_NEUT8</name>
<dbReference type="HOGENOM" id="CLU_990762_0_0_1"/>
<dbReference type="GeneID" id="20828229"/>
<feature type="domain" description="DUF7587" evidence="1">
    <location>
        <begin position="11"/>
        <end position="137"/>
    </location>
</feature>
<gene>
    <name evidence="2" type="ORF">NEUTE1DRAFT_49755</name>
</gene>
<dbReference type="AlphaFoldDB" id="F8MVZ7"/>
<dbReference type="Pfam" id="PF24494">
    <property type="entry name" value="DUF7587"/>
    <property type="match status" value="2"/>
</dbReference>
<evidence type="ECO:0000313" key="2">
    <source>
        <dbReference type="EMBL" id="EGO54845.1"/>
    </source>
</evidence>
<dbReference type="InterPro" id="IPR056009">
    <property type="entry name" value="DUF7587"/>
</dbReference>
<feature type="domain" description="DUF7587" evidence="1">
    <location>
        <begin position="157"/>
        <end position="216"/>
    </location>
</feature>